<evidence type="ECO:0000256" key="1">
    <source>
        <dbReference type="SAM" id="MobiDB-lite"/>
    </source>
</evidence>
<name>A0A4Z2J3B7_9TELE</name>
<feature type="compositionally biased region" description="Polar residues" evidence="1">
    <location>
        <begin position="1"/>
        <end position="29"/>
    </location>
</feature>
<evidence type="ECO:0000313" key="3">
    <source>
        <dbReference type="Proteomes" id="UP000314294"/>
    </source>
</evidence>
<protein>
    <submittedName>
        <fullName evidence="2">Uncharacterized protein</fullName>
    </submittedName>
</protein>
<sequence length="130" mass="14559">MQITKNRAPVTQISGSWQDSSRGRCTQTEGLRVHGESSLTLSKHVLYGETTGLGTCEGPRGAAFSVTPVCDEDLFEDLTQGKRRRVKDVSRQPNAWRKQQMCERTAKLGPVLLEARQNKQSKFLHACTQR</sequence>
<dbReference type="Proteomes" id="UP000314294">
    <property type="component" value="Unassembled WGS sequence"/>
</dbReference>
<organism evidence="2 3">
    <name type="scientific">Liparis tanakae</name>
    <name type="common">Tanaka's snailfish</name>
    <dbReference type="NCBI Taxonomy" id="230148"/>
    <lineage>
        <taxon>Eukaryota</taxon>
        <taxon>Metazoa</taxon>
        <taxon>Chordata</taxon>
        <taxon>Craniata</taxon>
        <taxon>Vertebrata</taxon>
        <taxon>Euteleostomi</taxon>
        <taxon>Actinopterygii</taxon>
        <taxon>Neopterygii</taxon>
        <taxon>Teleostei</taxon>
        <taxon>Neoteleostei</taxon>
        <taxon>Acanthomorphata</taxon>
        <taxon>Eupercaria</taxon>
        <taxon>Perciformes</taxon>
        <taxon>Cottioidei</taxon>
        <taxon>Cottales</taxon>
        <taxon>Liparidae</taxon>
        <taxon>Liparis</taxon>
    </lineage>
</organism>
<dbReference type="AlphaFoldDB" id="A0A4Z2J3B7"/>
<evidence type="ECO:0000313" key="2">
    <source>
        <dbReference type="EMBL" id="TNN84719.1"/>
    </source>
</evidence>
<dbReference type="EMBL" id="SRLO01000025">
    <property type="protein sequence ID" value="TNN84719.1"/>
    <property type="molecule type" value="Genomic_DNA"/>
</dbReference>
<keyword evidence="3" id="KW-1185">Reference proteome</keyword>
<reference evidence="2 3" key="1">
    <citation type="submission" date="2019-03" db="EMBL/GenBank/DDBJ databases">
        <title>First draft genome of Liparis tanakae, snailfish: a comprehensive survey of snailfish specific genes.</title>
        <authorList>
            <person name="Kim W."/>
            <person name="Song I."/>
            <person name="Jeong J.-H."/>
            <person name="Kim D."/>
            <person name="Kim S."/>
            <person name="Ryu S."/>
            <person name="Song J.Y."/>
            <person name="Lee S.K."/>
        </authorList>
    </citation>
    <scope>NUCLEOTIDE SEQUENCE [LARGE SCALE GENOMIC DNA]</scope>
    <source>
        <tissue evidence="2">Muscle</tissue>
    </source>
</reference>
<feature type="region of interest" description="Disordered" evidence="1">
    <location>
        <begin position="1"/>
        <end position="33"/>
    </location>
</feature>
<proteinExistence type="predicted"/>
<gene>
    <name evidence="2" type="ORF">EYF80_005134</name>
</gene>
<comment type="caution">
    <text evidence="2">The sequence shown here is derived from an EMBL/GenBank/DDBJ whole genome shotgun (WGS) entry which is preliminary data.</text>
</comment>
<accession>A0A4Z2J3B7</accession>